<sequence>MKELQTGTTAAGFMPQAPDKRCDVLLVAIKIMVKWRSRWFKALEGENAKLRRFLTESATGVSQPDS</sequence>
<comment type="caution">
    <text evidence="1">The sequence shown here is derived from an EMBL/GenBank/DDBJ whole genome shotgun (WGS) entry which is preliminary data.</text>
</comment>
<name>A0A4Y3TRJ1_9PROT</name>
<dbReference type="Proteomes" id="UP000317617">
    <property type="component" value="Unassembled WGS sequence"/>
</dbReference>
<dbReference type="EMBL" id="BJMU01000010">
    <property type="protein sequence ID" value="GEB83395.1"/>
    <property type="molecule type" value="Genomic_DNA"/>
</dbReference>
<dbReference type="AlphaFoldDB" id="A0A4Y3TRJ1"/>
<evidence type="ECO:0000313" key="2">
    <source>
        <dbReference type="Proteomes" id="UP000317617"/>
    </source>
</evidence>
<proteinExistence type="predicted"/>
<accession>A0A4Y3TRJ1</accession>
<protein>
    <submittedName>
        <fullName evidence="1">Uncharacterized protein</fullName>
    </submittedName>
</protein>
<organism evidence="1 2">
    <name type="scientific">Acetobacter orleanensis</name>
    <dbReference type="NCBI Taxonomy" id="104099"/>
    <lineage>
        <taxon>Bacteria</taxon>
        <taxon>Pseudomonadati</taxon>
        <taxon>Pseudomonadota</taxon>
        <taxon>Alphaproteobacteria</taxon>
        <taxon>Acetobacterales</taxon>
        <taxon>Acetobacteraceae</taxon>
        <taxon>Acetobacter</taxon>
    </lineage>
</organism>
<gene>
    <name evidence="1" type="ORF">AOR01nite_18720</name>
</gene>
<reference evidence="1 2" key="1">
    <citation type="submission" date="2019-06" db="EMBL/GenBank/DDBJ databases">
        <title>Whole genome shotgun sequence of Acetobacter orleanensis NBRC 13752.</title>
        <authorList>
            <person name="Hosoyama A."/>
            <person name="Uohara A."/>
            <person name="Ohji S."/>
            <person name="Ichikawa N."/>
        </authorList>
    </citation>
    <scope>NUCLEOTIDE SEQUENCE [LARGE SCALE GENOMIC DNA]</scope>
    <source>
        <strain evidence="1 2">NBRC 13752</strain>
    </source>
</reference>
<evidence type="ECO:0000313" key="1">
    <source>
        <dbReference type="EMBL" id="GEB83395.1"/>
    </source>
</evidence>
<keyword evidence="2" id="KW-1185">Reference proteome</keyword>